<evidence type="ECO:0000256" key="5">
    <source>
        <dbReference type="ARBA" id="ARBA00023136"/>
    </source>
</evidence>
<proteinExistence type="inferred from homology"/>
<dbReference type="GO" id="GO:0016020">
    <property type="term" value="C:membrane"/>
    <property type="evidence" value="ECO:0007669"/>
    <property type="project" value="UniProtKB-SubCell"/>
</dbReference>
<comment type="similarity">
    <text evidence="2 6">Belongs to the peroxisomal membrane protein PXMP2/4 family.</text>
</comment>
<evidence type="ECO:0000256" key="1">
    <source>
        <dbReference type="ARBA" id="ARBA00004141"/>
    </source>
</evidence>
<evidence type="ECO:0000256" key="4">
    <source>
        <dbReference type="ARBA" id="ARBA00022989"/>
    </source>
</evidence>
<evidence type="ECO:0000256" key="2">
    <source>
        <dbReference type="ARBA" id="ARBA00006824"/>
    </source>
</evidence>
<protein>
    <submittedName>
        <fullName evidence="7">Sym-1</fullName>
    </submittedName>
</protein>
<evidence type="ECO:0000313" key="8">
    <source>
        <dbReference type="Proteomes" id="UP000244855"/>
    </source>
</evidence>
<evidence type="ECO:0000256" key="3">
    <source>
        <dbReference type="ARBA" id="ARBA00022692"/>
    </source>
</evidence>
<accession>A0A2V1DU30</accession>
<gene>
    <name evidence="7" type="ORF">DM02DRAFT_671767</name>
</gene>
<keyword evidence="4" id="KW-1133">Transmembrane helix</keyword>
<dbReference type="STRING" id="97972.A0A2V1DU30"/>
<name>A0A2V1DU30_9PLEO</name>
<keyword evidence="3" id="KW-0812">Transmembrane</keyword>
<reference evidence="7 8" key="1">
    <citation type="journal article" date="2018" name="Sci. Rep.">
        <title>Comparative genomics provides insights into the lifestyle and reveals functional heterogeneity of dark septate endophytic fungi.</title>
        <authorList>
            <person name="Knapp D.G."/>
            <person name="Nemeth J.B."/>
            <person name="Barry K."/>
            <person name="Hainaut M."/>
            <person name="Henrissat B."/>
            <person name="Johnson J."/>
            <person name="Kuo A."/>
            <person name="Lim J.H.P."/>
            <person name="Lipzen A."/>
            <person name="Nolan M."/>
            <person name="Ohm R.A."/>
            <person name="Tamas L."/>
            <person name="Grigoriev I.V."/>
            <person name="Spatafora J.W."/>
            <person name="Nagy L.G."/>
            <person name="Kovacs G.M."/>
        </authorList>
    </citation>
    <scope>NUCLEOTIDE SEQUENCE [LARGE SCALE GENOMIC DNA]</scope>
    <source>
        <strain evidence="7 8">DSE2036</strain>
    </source>
</reference>
<dbReference type="GO" id="GO:0005739">
    <property type="term" value="C:mitochondrion"/>
    <property type="evidence" value="ECO:0007669"/>
    <property type="project" value="TreeGrafter"/>
</dbReference>
<evidence type="ECO:0000313" key="7">
    <source>
        <dbReference type="EMBL" id="PVI00774.1"/>
    </source>
</evidence>
<dbReference type="Proteomes" id="UP000244855">
    <property type="component" value="Unassembled WGS sequence"/>
</dbReference>
<comment type="subcellular location">
    <subcellularLocation>
        <location evidence="1">Membrane</location>
        <topology evidence="1">Multi-pass membrane protein</topology>
    </subcellularLocation>
</comment>
<dbReference type="OrthoDB" id="430207at2759"/>
<keyword evidence="5" id="KW-0472">Membrane</keyword>
<evidence type="ECO:0000256" key="6">
    <source>
        <dbReference type="RuleBase" id="RU363053"/>
    </source>
</evidence>
<sequence>MFRWYQRKLASHPTLTQAVATTVLFGTGDILAQQFVEKKGLRNHEFARTGRMAFYGGAIWRPVASRWFKFLQTRIVFQNKNVEMVTRVAIDQTTFAPMSLCVFLSSMSIMEGSNPKEKLEKSYFTALKRNWTVWPFVQLVNFRWVPLDHRIIVVQVVSLGWNCYLSYINSTALPSSPGGVEDRID</sequence>
<dbReference type="Pfam" id="PF04117">
    <property type="entry name" value="Mpv17_PMP22"/>
    <property type="match status" value="1"/>
</dbReference>
<dbReference type="EMBL" id="KZ805368">
    <property type="protein sequence ID" value="PVI00774.1"/>
    <property type="molecule type" value="Genomic_DNA"/>
</dbReference>
<keyword evidence="8" id="KW-1185">Reference proteome</keyword>
<dbReference type="InterPro" id="IPR007248">
    <property type="entry name" value="Mpv17_PMP22"/>
</dbReference>
<dbReference type="AlphaFoldDB" id="A0A2V1DU30"/>
<dbReference type="PANTHER" id="PTHR11266">
    <property type="entry name" value="PEROXISOMAL MEMBRANE PROTEIN 2, PXMP2 MPV17"/>
    <property type="match status" value="1"/>
</dbReference>
<dbReference type="PANTHER" id="PTHR11266:SF17">
    <property type="entry name" value="PROTEIN MPV17"/>
    <property type="match status" value="1"/>
</dbReference>
<organism evidence="7 8">
    <name type="scientific">Periconia macrospinosa</name>
    <dbReference type="NCBI Taxonomy" id="97972"/>
    <lineage>
        <taxon>Eukaryota</taxon>
        <taxon>Fungi</taxon>
        <taxon>Dikarya</taxon>
        <taxon>Ascomycota</taxon>
        <taxon>Pezizomycotina</taxon>
        <taxon>Dothideomycetes</taxon>
        <taxon>Pleosporomycetidae</taxon>
        <taxon>Pleosporales</taxon>
        <taxon>Massarineae</taxon>
        <taxon>Periconiaceae</taxon>
        <taxon>Periconia</taxon>
    </lineage>
</organism>